<evidence type="ECO:0000256" key="5">
    <source>
        <dbReference type="SAM" id="Phobius"/>
    </source>
</evidence>
<dbReference type="CDD" id="cd07042">
    <property type="entry name" value="STAS_SulP_like_sulfate_transporter"/>
    <property type="match status" value="1"/>
</dbReference>
<sequence>MPAMRGYPKMYGAVAHTGVVNPAACQAADECIGEVERQPLLSTTGTPSVNKTRNEVSRQQVEQITNALLYGVVNAIRAIPTMYGYAVIIFSHHTFANFIPALSKLVIFSSAVHQVIFTLMSSMPFAIGQVQDAGLIFLSAMATSICTSLGDDVSPEAKVATTIITIGIATASLGVCLVVMGRFKLAALASYLPMPVIGGYLAFIGVFCLYAGLALSTGLVVNDFSSMLRMFDDAHNILLCVPGFLGGATLLLVSQHFKNPFALSTAIVVMPAFFFLVLAIGSVSLDEARQDGWVGPIEKTASITELVNLFDFSLVHWNQIPKQVVTWLGMVFIVAVSSSLDVVAIEIDMGSKLDINHELKTVGWSNVVSGLLGGYTGSYIFGQTIFTCRSMTNSRIVGVCVIVAEIAIVAVPVSVMSYVPRFFLAATLFFVALDLMLEWLVLAYRKMCVREWAVLWLSFLAINLVSLDVGMLIGISVAVLNFTLSYVQVPVVDDSSHAPPAVQDLIESTHKRAAIAHFEFCGYLFFGSAAQILETVQKGVFVCKHNTSSSDDDDNALQPPRVSSLLPIHAVPVQCLDGTPAPDEHTPPTEYVVMDFTRVCGMDATAARGAFLILRKYCESHAIPVAFASVQPDVRKLLLQNDVALDAAFFPTLASFHLSLSPASTSSSVERSLSVHLN</sequence>
<evidence type="ECO:0000256" key="1">
    <source>
        <dbReference type="ARBA" id="ARBA00004141"/>
    </source>
</evidence>
<evidence type="ECO:0000259" key="6">
    <source>
        <dbReference type="PROSITE" id="PS50801"/>
    </source>
</evidence>
<feature type="transmembrane region" description="Helical" evidence="5">
    <location>
        <begin position="234"/>
        <end position="254"/>
    </location>
</feature>
<accession>A0A8T1VSK7</accession>
<feature type="transmembrane region" description="Helical" evidence="5">
    <location>
        <begin position="162"/>
        <end position="180"/>
    </location>
</feature>
<dbReference type="Proteomes" id="UP000694044">
    <property type="component" value="Unassembled WGS sequence"/>
</dbReference>
<keyword evidence="3 5" id="KW-1133">Transmembrane helix</keyword>
<dbReference type="AlphaFoldDB" id="A0A8T1VSK7"/>
<feature type="transmembrane region" description="Helical" evidence="5">
    <location>
        <begin position="102"/>
        <end position="121"/>
    </location>
</feature>
<feature type="transmembrane region" description="Helical" evidence="5">
    <location>
        <begin position="396"/>
        <end position="416"/>
    </location>
</feature>
<dbReference type="GO" id="GO:0016020">
    <property type="term" value="C:membrane"/>
    <property type="evidence" value="ECO:0007669"/>
    <property type="project" value="UniProtKB-SubCell"/>
</dbReference>
<evidence type="ECO:0000256" key="4">
    <source>
        <dbReference type="ARBA" id="ARBA00023136"/>
    </source>
</evidence>
<evidence type="ECO:0000256" key="2">
    <source>
        <dbReference type="ARBA" id="ARBA00022692"/>
    </source>
</evidence>
<dbReference type="PANTHER" id="PTHR43310">
    <property type="entry name" value="SULFATE TRANSPORTER YBAR-RELATED"/>
    <property type="match status" value="1"/>
</dbReference>
<feature type="transmembrane region" description="Helical" evidence="5">
    <location>
        <begin position="261"/>
        <end position="283"/>
    </location>
</feature>
<comment type="caution">
    <text evidence="7">The sequence shown here is derived from an EMBL/GenBank/DDBJ whole genome shotgun (WGS) entry which is preliminary data.</text>
</comment>
<dbReference type="Pfam" id="PF00916">
    <property type="entry name" value="Sulfate_transp"/>
    <property type="match status" value="1"/>
</dbReference>
<name>A0A8T1VSK7_9STRA</name>
<evidence type="ECO:0000256" key="3">
    <source>
        <dbReference type="ARBA" id="ARBA00022989"/>
    </source>
</evidence>
<gene>
    <name evidence="7" type="ORF">PHYPSEUDO_002600</name>
</gene>
<feature type="transmembrane region" description="Helical" evidence="5">
    <location>
        <begin position="454"/>
        <end position="480"/>
    </location>
</feature>
<feature type="transmembrane region" description="Helical" evidence="5">
    <location>
        <begin position="422"/>
        <end position="442"/>
    </location>
</feature>
<dbReference type="OrthoDB" id="409725at2759"/>
<dbReference type="EMBL" id="JAGDFM010000148">
    <property type="protein sequence ID" value="KAG7384412.1"/>
    <property type="molecule type" value="Genomic_DNA"/>
</dbReference>
<protein>
    <recommendedName>
        <fullName evidence="6">STAS domain-containing protein</fullName>
    </recommendedName>
</protein>
<feature type="domain" description="STAS" evidence="6">
    <location>
        <begin position="518"/>
        <end position="663"/>
    </location>
</feature>
<dbReference type="InterPro" id="IPR052706">
    <property type="entry name" value="Membrane-Transporter-like"/>
</dbReference>
<keyword evidence="8" id="KW-1185">Reference proteome</keyword>
<feature type="transmembrane region" description="Helical" evidence="5">
    <location>
        <begin position="324"/>
        <end position="345"/>
    </location>
</feature>
<dbReference type="PANTHER" id="PTHR43310:SF2">
    <property type="entry name" value="SLC26A_SULP TRANSPORTER DOMAIN-CONTAINING PROTEIN"/>
    <property type="match status" value="1"/>
</dbReference>
<dbReference type="InterPro" id="IPR002645">
    <property type="entry name" value="STAS_dom"/>
</dbReference>
<dbReference type="InterPro" id="IPR011547">
    <property type="entry name" value="SLC26A/SulP_dom"/>
</dbReference>
<keyword evidence="4 5" id="KW-0472">Membrane</keyword>
<dbReference type="Pfam" id="PF01740">
    <property type="entry name" value="STAS"/>
    <property type="match status" value="1"/>
</dbReference>
<organism evidence="7 8">
    <name type="scientific">Phytophthora pseudosyringae</name>
    <dbReference type="NCBI Taxonomy" id="221518"/>
    <lineage>
        <taxon>Eukaryota</taxon>
        <taxon>Sar</taxon>
        <taxon>Stramenopiles</taxon>
        <taxon>Oomycota</taxon>
        <taxon>Peronosporomycetes</taxon>
        <taxon>Peronosporales</taxon>
        <taxon>Peronosporaceae</taxon>
        <taxon>Phytophthora</taxon>
    </lineage>
</organism>
<reference evidence="7" key="1">
    <citation type="submission" date="2021-02" db="EMBL/GenBank/DDBJ databases">
        <authorList>
            <person name="Palmer J.M."/>
        </authorList>
    </citation>
    <scope>NUCLEOTIDE SEQUENCE</scope>
    <source>
        <strain evidence="7">SCRP734</strain>
    </source>
</reference>
<dbReference type="PROSITE" id="PS50801">
    <property type="entry name" value="STAS"/>
    <property type="match status" value="1"/>
</dbReference>
<feature type="transmembrane region" description="Helical" evidence="5">
    <location>
        <begin position="192"/>
        <end position="214"/>
    </location>
</feature>
<evidence type="ECO:0000313" key="7">
    <source>
        <dbReference type="EMBL" id="KAG7384412.1"/>
    </source>
</evidence>
<keyword evidence="2 5" id="KW-0812">Transmembrane</keyword>
<evidence type="ECO:0000313" key="8">
    <source>
        <dbReference type="Proteomes" id="UP000694044"/>
    </source>
</evidence>
<feature type="transmembrane region" description="Helical" evidence="5">
    <location>
        <begin position="67"/>
        <end position="90"/>
    </location>
</feature>
<proteinExistence type="predicted"/>
<comment type="subcellular location">
    <subcellularLocation>
        <location evidence="1">Membrane</location>
        <topology evidence="1">Multi-pass membrane protein</topology>
    </subcellularLocation>
</comment>